<keyword evidence="2" id="KW-1185">Reference proteome</keyword>
<dbReference type="AlphaFoldDB" id="A0A5K7ZN90"/>
<sequence length="52" mass="5821">MGPAPTEKDYLRMPGNEQLWERGFAIPQMVEVLPLMVGHLAIVNAATVWDQV</sequence>
<evidence type="ECO:0000313" key="1">
    <source>
        <dbReference type="EMBL" id="BBO77637.1"/>
    </source>
</evidence>
<evidence type="ECO:0000313" key="2">
    <source>
        <dbReference type="Proteomes" id="UP000427769"/>
    </source>
</evidence>
<protein>
    <submittedName>
        <fullName evidence="1">Uncharacterized protein</fullName>
    </submittedName>
</protein>
<reference evidence="1 2" key="1">
    <citation type="submission" date="2019-11" db="EMBL/GenBank/DDBJ databases">
        <title>Comparative genomics of hydrocarbon-degrading Desulfosarcina strains.</title>
        <authorList>
            <person name="Watanabe M."/>
            <person name="Kojima H."/>
            <person name="Fukui M."/>
        </authorList>
    </citation>
    <scope>NUCLEOTIDE SEQUENCE [LARGE SCALE GENOMIC DNA]</scope>
    <source>
        <strain evidence="1 2">PP31</strain>
    </source>
</reference>
<organism evidence="1 2">
    <name type="scientific">Desulfosarcina widdelii</name>
    <dbReference type="NCBI Taxonomy" id="947919"/>
    <lineage>
        <taxon>Bacteria</taxon>
        <taxon>Pseudomonadati</taxon>
        <taxon>Thermodesulfobacteriota</taxon>
        <taxon>Desulfobacteria</taxon>
        <taxon>Desulfobacterales</taxon>
        <taxon>Desulfosarcinaceae</taxon>
        <taxon>Desulfosarcina</taxon>
    </lineage>
</organism>
<name>A0A5K7ZN90_9BACT</name>
<dbReference type="EMBL" id="AP021875">
    <property type="protein sequence ID" value="BBO77637.1"/>
    <property type="molecule type" value="Genomic_DNA"/>
</dbReference>
<accession>A0A5K7ZN90</accession>
<proteinExistence type="predicted"/>
<dbReference type="Proteomes" id="UP000427769">
    <property type="component" value="Chromosome"/>
</dbReference>
<gene>
    <name evidence="1" type="ORF">DSCW_50540</name>
</gene>
<dbReference type="KEGG" id="dwd:DSCW_50540"/>